<evidence type="ECO:0000256" key="1">
    <source>
        <dbReference type="ARBA" id="ARBA00022842"/>
    </source>
</evidence>
<proteinExistence type="predicted"/>
<evidence type="ECO:0000259" key="2">
    <source>
        <dbReference type="Pfam" id="PF12804"/>
    </source>
</evidence>
<dbReference type="RefSeq" id="WP_284280107.1">
    <property type="nucleotide sequence ID" value="NZ_BSOJ01000007.1"/>
</dbReference>
<reference evidence="4" key="1">
    <citation type="journal article" date="2019" name="Int. J. Syst. Evol. Microbiol.">
        <title>The Global Catalogue of Microorganisms (GCM) 10K type strain sequencing project: providing services to taxonomists for standard genome sequencing and annotation.</title>
        <authorList>
            <consortium name="The Broad Institute Genomics Platform"/>
            <consortium name="The Broad Institute Genome Sequencing Center for Infectious Disease"/>
            <person name="Wu L."/>
            <person name="Ma J."/>
        </authorList>
    </citation>
    <scope>NUCLEOTIDE SEQUENCE [LARGE SCALE GENOMIC DNA]</scope>
    <source>
        <strain evidence="4">NBRC 105857</strain>
    </source>
</reference>
<dbReference type="InterPro" id="IPR025877">
    <property type="entry name" value="MobA-like_NTP_Trfase"/>
</dbReference>
<evidence type="ECO:0000313" key="4">
    <source>
        <dbReference type="Proteomes" id="UP001156664"/>
    </source>
</evidence>
<dbReference type="Pfam" id="PF12804">
    <property type="entry name" value="NTP_transf_3"/>
    <property type="match status" value="1"/>
</dbReference>
<accession>A0ABQ5YQN5</accession>
<sequence>MTKHPPAAEQAVGLLLAAGFGRRYDPSGQRDKLMHVLADGHSVLWHSANALKAALPHCIAVVQPAQAEREALLMKLGFDVVQAPQAALGMGASMAAGVQAIQHQYADAKAIVLALADMAWVGSKAIEQVANATLTLPGGQSDFCAPVYKGQRGHPVGFGSDWFGALASLNGDQGARQLMKHARCHAIDWPDDGVIKDLDAPLDAPKTAE</sequence>
<dbReference type="InterPro" id="IPR029044">
    <property type="entry name" value="Nucleotide-diphossugar_trans"/>
</dbReference>
<protein>
    <recommendedName>
        <fullName evidence="2">MobA-like NTP transferase domain-containing protein</fullName>
    </recommendedName>
</protein>
<keyword evidence="1" id="KW-0460">Magnesium</keyword>
<dbReference type="CDD" id="cd04182">
    <property type="entry name" value="GT_2_like_f"/>
    <property type="match status" value="1"/>
</dbReference>
<feature type="domain" description="MobA-like NTP transferase" evidence="2">
    <location>
        <begin position="13"/>
        <end position="181"/>
    </location>
</feature>
<dbReference type="EMBL" id="BSOJ01000007">
    <property type="protein sequence ID" value="GLR25680.1"/>
    <property type="molecule type" value="Genomic_DNA"/>
</dbReference>
<organism evidence="3 4">
    <name type="scientific">Limnobacter litoralis</name>
    <dbReference type="NCBI Taxonomy" id="481366"/>
    <lineage>
        <taxon>Bacteria</taxon>
        <taxon>Pseudomonadati</taxon>
        <taxon>Pseudomonadota</taxon>
        <taxon>Betaproteobacteria</taxon>
        <taxon>Burkholderiales</taxon>
        <taxon>Burkholderiaceae</taxon>
        <taxon>Limnobacter</taxon>
    </lineage>
</organism>
<name>A0ABQ5YQN5_9BURK</name>
<comment type="caution">
    <text evidence="3">The sequence shown here is derived from an EMBL/GenBank/DDBJ whole genome shotgun (WGS) entry which is preliminary data.</text>
</comment>
<dbReference type="Proteomes" id="UP001156664">
    <property type="component" value="Unassembled WGS sequence"/>
</dbReference>
<gene>
    <name evidence="3" type="ORF">GCM10007875_07680</name>
</gene>
<keyword evidence="4" id="KW-1185">Reference proteome</keyword>
<dbReference type="Gene3D" id="3.90.550.10">
    <property type="entry name" value="Spore Coat Polysaccharide Biosynthesis Protein SpsA, Chain A"/>
    <property type="match status" value="1"/>
</dbReference>
<dbReference type="PANTHER" id="PTHR43777">
    <property type="entry name" value="MOLYBDENUM COFACTOR CYTIDYLYLTRANSFERASE"/>
    <property type="match status" value="1"/>
</dbReference>
<evidence type="ECO:0000313" key="3">
    <source>
        <dbReference type="EMBL" id="GLR25680.1"/>
    </source>
</evidence>
<dbReference type="SUPFAM" id="SSF53448">
    <property type="entry name" value="Nucleotide-diphospho-sugar transferases"/>
    <property type="match status" value="1"/>
</dbReference>
<dbReference type="PANTHER" id="PTHR43777:SF1">
    <property type="entry name" value="MOLYBDENUM COFACTOR CYTIDYLYLTRANSFERASE"/>
    <property type="match status" value="1"/>
</dbReference>